<reference evidence="1" key="1">
    <citation type="submission" date="2021-02" db="EMBL/GenBank/DDBJ databases">
        <authorList>
            <person name="Nowell W R."/>
        </authorList>
    </citation>
    <scope>NUCLEOTIDE SEQUENCE</scope>
</reference>
<evidence type="ECO:0000313" key="1">
    <source>
        <dbReference type="EMBL" id="CAF1473545.1"/>
    </source>
</evidence>
<evidence type="ECO:0000313" key="3">
    <source>
        <dbReference type="Proteomes" id="UP000663829"/>
    </source>
</evidence>
<accession>A0A815R8V0</accession>
<dbReference type="Gene3D" id="3.90.228.10">
    <property type="match status" value="1"/>
</dbReference>
<comment type="caution">
    <text evidence="1">The sequence shown here is derived from an EMBL/GenBank/DDBJ whole genome shotgun (WGS) entry which is preliminary data.</text>
</comment>
<dbReference type="EMBL" id="CAJOBC010086150">
    <property type="protein sequence ID" value="CAF4340451.1"/>
    <property type="molecule type" value="Genomic_DNA"/>
</dbReference>
<dbReference type="Proteomes" id="UP000681722">
    <property type="component" value="Unassembled WGS sequence"/>
</dbReference>
<protein>
    <submittedName>
        <fullName evidence="1">Uncharacterized protein</fullName>
    </submittedName>
</protein>
<evidence type="ECO:0000313" key="2">
    <source>
        <dbReference type="EMBL" id="CAF4340451.1"/>
    </source>
</evidence>
<dbReference type="Proteomes" id="UP000663829">
    <property type="component" value="Unassembled WGS sequence"/>
</dbReference>
<organism evidence="1 3">
    <name type="scientific">Didymodactylos carnosus</name>
    <dbReference type="NCBI Taxonomy" id="1234261"/>
    <lineage>
        <taxon>Eukaryota</taxon>
        <taxon>Metazoa</taxon>
        <taxon>Spiralia</taxon>
        <taxon>Gnathifera</taxon>
        <taxon>Rotifera</taxon>
        <taxon>Eurotatoria</taxon>
        <taxon>Bdelloidea</taxon>
        <taxon>Philodinida</taxon>
        <taxon>Philodinidae</taxon>
        <taxon>Didymodactylos</taxon>
    </lineage>
</organism>
<dbReference type="PANTHER" id="PTHR36649">
    <property type="entry name" value="UBIQUITIN-LIKE DOMAIN-CONTAINING PROTEIN"/>
    <property type="match status" value="1"/>
</dbReference>
<sequence>MNSRSTGDLNKVYQFSEDITESRARILVTMYNEQKRGSTSSKRRNSRIENLRVRINRLTLMRHDEIMRVYSNVTLNRNMSPLPPLPPRRRRLVVSTKPLPLSSSPSSRSVIAPQPLPPILSLKITHIEKTEPNSITIDMVPNSFEPDNETDEEEDIIYPEGVTDFHPYKIVARYRKVTGKSTNFRLEPLLVGEDSTETLVLGLENFAQQHGCNLSFTDEDLLFDKSVYRAACGVADLGSIHLLATDSLLTASFQFEIDLDYDSEFDQSEDNIEKFVLDFCETISKVLTCENNNVRVFSINKLAKGSGKSEVNFGLTTPDPERTEQLAHDLQTYARSGFATDTILRHVKPGEYECKWKPVVSYLQVRPSDLAPEFNYDYRAPGVPLELKRGNYPYYLPIDWFRHALNVLHKYTTDSTWLGCVNAEGEWPVAFHGTRSDAVNSIVQQGLLPSAARLDVVKYEAIQQMGEEANHPGLYVATHCNGGSHPQYTTPFTVTTFPQKSEQFRIVFQCRVQPGKFTTHSTPVQKGKAWRIVDPSAVRPYGILLKKEDSSKEDEKT</sequence>
<dbReference type="EMBL" id="CAJNOQ010020680">
    <property type="protein sequence ID" value="CAF1473545.1"/>
    <property type="molecule type" value="Genomic_DNA"/>
</dbReference>
<name>A0A815R8V0_9BILA</name>
<keyword evidence="3" id="KW-1185">Reference proteome</keyword>
<proteinExistence type="predicted"/>
<dbReference type="AlphaFoldDB" id="A0A815R8V0"/>
<dbReference type="PANTHER" id="PTHR36649:SF28">
    <property type="entry name" value="UBIQUITIN-LIKE DOMAIN-CONTAINING PROTEIN"/>
    <property type="match status" value="1"/>
</dbReference>
<dbReference type="OrthoDB" id="428577at2759"/>
<gene>
    <name evidence="1" type="ORF">GPM918_LOCUS35551</name>
    <name evidence="2" type="ORF">SRO942_LOCUS36270</name>
</gene>